<dbReference type="InterPro" id="IPR032710">
    <property type="entry name" value="NTF2-like_dom_sf"/>
</dbReference>
<evidence type="ECO:0000256" key="1">
    <source>
        <dbReference type="SAM" id="MobiDB-lite"/>
    </source>
</evidence>
<dbReference type="PANTHER" id="PTHR21084">
    <property type="entry name" value="DENSE INCISORS"/>
    <property type="match status" value="1"/>
</dbReference>
<feature type="compositionally biased region" description="Basic and acidic residues" evidence="1">
    <location>
        <begin position="161"/>
        <end position="175"/>
    </location>
</feature>
<gene>
    <name evidence="2" type="primary">LOC432062</name>
</gene>
<protein>
    <submittedName>
        <fullName evidence="2">LOC432062 protein</fullName>
    </submittedName>
</protein>
<feature type="region of interest" description="Disordered" evidence="1">
    <location>
        <begin position="156"/>
        <end position="175"/>
    </location>
</feature>
<evidence type="ECO:0000313" key="2">
    <source>
        <dbReference type="EMBL" id="AAH71050.1"/>
    </source>
</evidence>
<organism evidence="2">
    <name type="scientific">Xenopus laevis</name>
    <name type="common">African clawed frog</name>
    <dbReference type="NCBI Taxonomy" id="8355"/>
    <lineage>
        <taxon>Eukaryota</taxon>
        <taxon>Metazoa</taxon>
        <taxon>Chordata</taxon>
        <taxon>Craniata</taxon>
        <taxon>Vertebrata</taxon>
        <taxon>Euteleostomi</taxon>
        <taxon>Amphibia</taxon>
        <taxon>Batrachia</taxon>
        <taxon>Anura</taxon>
        <taxon>Pipoidea</taxon>
        <taxon>Pipidae</taxon>
        <taxon>Xenopodinae</taxon>
        <taxon>Xenopus</taxon>
        <taxon>Xenopus</taxon>
    </lineage>
</organism>
<feature type="non-terminal residue" evidence="2">
    <location>
        <position position="1"/>
    </location>
</feature>
<dbReference type="SUPFAM" id="SSF54427">
    <property type="entry name" value="NTF2-like"/>
    <property type="match status" value="1"/>
</dbReference>
<proteinExistence type="evidence at transcript level"/>
<dbReference type="AlphaFoldDB" id="Q6IR50"/>
<sequence length="342" mass="38622">EAVALLSPSQRLLDSVTMVGLNSREKAGCRQLLGEMETPDLMSLAETVTNRMIQVYSRGEALDAILTYSETAADLLRRKKVYRDVIFKYLASKKITMAPSSDKNQLIQRTLEFWTESGVSSAPKRNNGDKQISMPSQVRSITMTWSQIQHCPAEGVSETFQSREKEKSNDPSHRSSLDCYALGEHFCRWFYELLNSQNPTLGLANGEWGPQHFWENAMFKFAYRTIGDYTEEHCGALMTSLRLLALTREERLLFNPNIASEGLKCATCPYGLVVVAVAGTIHKDNQYLGLFEQIFGLIRCPATDKWKIKNVNLNILGQSAMCSSALRPSIQYKISDLEKFYN</sequence>
<reference evidence="2" key="1">
    <citation type="submission" date="2004-05" db="EMBL/GenBank/DDBJ databases">
        <authorList>
            <consortium name="NIH - Xenopus Gene Collection (XGC) project"/>
        </authorList>
    </citation>
    <scope>NUCLEOTIDE SEQUENCE [LARGE SCALE MRNA]</scope>
    <source>
        <tissue evidence="2">Oocytes</tissue>
    </source>
</reference>
<dbReference type="InterPro" id="IPR026698">
    <property type="entry name" value="UPF_C3orf38"/>
</dbReference>
<dbReference type="EMBL" id="BC071050">
    <property type="protein sequence ID" value="AAH71050.1"/>
    <property type="molecule type" value="mRNA"/>
</dbReference>
<dbReference type="PANTHER" id="PTHR21084:SF1">
    <property type="entry name" value="DENSE INCISORS"/>
    <property type="match status" value="1"/>
</dbReference>
<name>Q6IR50_XENLA</name>
<dbReference type="Pfam" id="PF15008">
    <property type="entry name" value="DUF4518"/>
    <property type="match status" value="1"/>
</dbReference>
<accession>Q6IR50</accession>